<accession>A0A517E087</accession>
<dbReference type="AlphaFoldDB" id="A0A517E087"/>
<feature type="region of interest" description="Disordered" evidence="1">
    <location>
        <begin position="1"/>
        <end position="20"/>
    </location>
</feature>
<keyword evidence="3" id="KW-1185">Reference proteome</keyword>
<proteinExistence type="predicted"/>
<gene>
    <name evidence="2" type="ORF">SPTER_44740</name>
</gene>
<protein>
    <submittedName>
        <fullName evidence="2">Spore coat associated protein JA (CotJA)</fullName>
    </submittedName>
</protein>
<dbReference type="Pfam" id="PF11007">
    <property type="entry name" value="CotJA"/>
    <property type="match status" value="1"/>
</dbReference>
<dbReference type="InterPro" id="IPR020256">
    <property type="entry name" value="Spore_coat_CotJA"/>
</dbReference>
<sequence>MRKKTRNEVDEERAKAKGMKMKDELHDLDDMCESDDLVEDIDHNMDMCDMAGLECRPDMDGDLPDCIMLAHSYVPWQYYEKAFTPSEALVKGTLFPELWGAYAIPK</sequence>
<dbReference type="RefSeq" id="WP_246105396.1">
    <property type="nucleotide sequence ID" value="NZ_CP036259.1"/>
</dbReference>
<evidence type="ECO:0000313" key="2">
    <source>
        <dbReference type="EMBL" id="QDR83017.1"/>
    </source>
</evidence>
<dbReference type="Proteomes" id="UP000320776">
    <property type="component" value="Chromosome"/>
</dbReference>
<dbReference type="EMBL" id="CP036259">
    <property type="protein sequence ID" value="QDR83017.1"/>
    <property type="molecule type" value="Genomic_DNA"/>
</dbReference>
<dbReference type="KEGG" id="sted:SPTER_44740"/>
<organism evidence="2 3">
    <name type="scientific">Sporomusa termitida</name>
    <dbReference type="NCBI Taxonomy" id="2377"/>
    <lineage>
        <taxon>Bacteria</taxon>
        <taxon>Bacillati</taxon>
        <taxon>Bacillota</taxon>
        <taxon>Negativicutes</taxon>
        <taxon>Selenomonadales</taxon>
        <taxon>Sporomusaceae</taxon>
        <taxon>Sporomusa</taxon>
    </lineage>
</organism>
<reference evidence="2 3" key="1">
    <citation type="submission" date="2019-02" db="EMBL/GenBank/DDBJ databases">
        <title>Closed genome of Sporomusa termitida DSM 4440.</title>
        <authorList>
            <person name="Poehlein A."/>
            <person name="Daniel R."/>
        </authorList>
    </citation>
    <scope>NUCLEOTIDE SEQUENCE [LARGE SCALE GENOMIC DNA]</scope>
    <source>
        <strain evidence="2 3">DSM 4440</strain>
    </source>
</reference>
<evidence type="ECO:0000313" key="3">
    <source>
        <dbReference type="Proteomes" id="UP000320776"/>
    </source>
</evidence>
<name>A0A517E087_9FIRM</name>
<evidence type="ECO:0000256" key="1">
    <source>
        <dbReference type="SAM" id="MobiDB-lite"/>
    </source>
</evidence>